<dbReference type="InterPro" id="IPR010994">
    <property type="entry name" value="RuvA_2-like"/>
</dbReference>
<sequence>MNCPPDIQQDANQLKKQLEHYNYHYYVLDHPLVTDAEYDALFRELQALEKKYPALQDINSPTQRVGAPPIGHFVSRPHKIPMLSLGNALDTQEVSEFWQRLQRQLKFDEAQMATLAFCCEPKLDGLAVSLHYQQGQFIYGLTRGDGIQGEDISHNLRTLASVPLRLYGETWPPYLEVRGEVYMPHQGFAELNQKMQQQGHKGFANPRNAAAGSLRQLDSQITRQRPLVFSAYQVVQGCENYLTHSEQMKALQAWGFKPQALRQVVRGLENILVYCQQIGAQRAQLDYDIDGVVIKLDELMHQKHLGYRAREPRWAVAYKFPAQEVVTQVEAVDFQVGRTGALTPVARVKPVQVAGVQVTNVTLHNMDEIQRLGLGIGDFVWIRRAGDVIPQVVKVLQEKRPLSWQPIKLPEHCPICDAKVEAIPGEVVARCSGGLFCSAQRKETIKHFASKGALNIEGLGDKLISQLVDLQLVHSPADLYQLNLEQLAALPRMGSKSAQKILDALETSKQTSLATFIYALGIREVGQVTAKLLAEYFVDLSQLQNASLDELQKIEQIGPIVAQHIRTFFQQAHNQEVVADLCRAGMHWPDPTPPTDTSNLPLSEQTWVMTGKFSFGSREEIKQQLEALGAKVASSLSKNTHVLLAGEAAGSKLTKAQALGIEIWDEARLRDLLTGFH</sequence>
<dbReference type="InterPro" id="IPR001357">
    <property type="entry name" value="BRCT_dom"/>
</dbReference>
<keyword evidence="10 14" id="KW-0520">NAD</keyword>
<protein>
    <recommendedName>
        <fullName evidence="3 14">DNA ligase</fullName>
        <ecNumber evidence="2 14">6.5.1.2</ecNumber>
    </recommendedName>
    <alternativeName>
        <fullName evidence="14">Polydeoxyribonucleotide synthase [NAD(+)]</fullName>
    </alternativeName>
</protein>
<dbReference type="SMART" id="SM00532">
    <property type="entry name" value="LIGANc"/>
    <property type="match status" value="1"/>
</dbReference>
<dbReference type="AlphaFoldDB" id="A0A1H6QW68"/>
<feature type="binding site" evidence="14">
    <location>
        <begin position="84"/>
        <end position="85"/>
    </location>
    <ligand>
        <name>NAD(+)</name>
        <dbReference type="ChEBI" id="CHEBI:57540"/>
    </ligand>
</feature>
<keyword evidence="14" id="KW-0464">Manganese</keyword>
<dbReference type="InterPro" id="IPR036420">
    <property type="entry name" value="BRCT_dom_sf"/>
</dbReference>
<dbReference type="InterPro" id="IPR018239">
    <property type="entry name" value="DNA_ligase_AS"/>
</dbReference>
<dbReference type="PANTHER" id="PTHR23389:SF9">
    <property type="entry name" value="DNA LIGASE"/>
    <property type="match status" value="1"/>
</dbReference>
<dbReference type="InterPro" id="IPR001679">
    <property type="entry name" value="DNA_ligase"/>
</dbReference>
<dbReference type="GO" id="GO:0005829">
    <property type="term" value="C:cytosol"/>
    <property type="evidence" value="ECO:0007669"/>
    <property type="project" value="TreeGrafter"/>
</dbReference>
<dbReference type="SUPFAM" id="SSF56091">
    <property type="entry name" value="DNA ligase/mRNA capping enzyme, catalytic domain"/>
    <property type="match status" value="1"/>
</dbReference>
<dbReference type="InterPro" id="IPR033136">
    <property type="entry name" value="DNA_ligase_CS"/>
</dbReference>
<evidence type="ECO:0000256" key="8">
    <source>
        <dbReference type="ARBA" id="ARBA00022833"/>
    </source>
</evidence>
<proteinExistence type="inferred from homology"/>
<dbReference type="FunFam" id="3.30.470.30:FF:000001">
    <property type="entry name" value="DNA ligase"/>
    <property type="match status" value="1"/>
</dbReference>
<dbReference type="InterPro" id="IPR013839">
    <property type="entry name" value="DNAligase_adenylation"/>
</dbReference>
<dbReference type="HAMAP" id="MF_01588">
    <property type="entry name" value="DNA_ligase_A"/>
    <property type="match status" value="1"/>
</dbReference>
<feature type="binding site" evidence="14">
    <location>
        <position position="180"/>
    </location>
    <ligand>
        <name>NAD(+)</name>
        <dbReference type="ChEBI" id="CHEBI:57540"/>
    </ligand>
</feature>
<comment type="cofactor">
    <cofactor evidence="14">
        <name>Mg(2+)</name>
        <dbReference type="ChEBI" id="CHEBI:18420"/>
    </cofactor>
    <cofactor evidence="14">
        <name>Mn(2+)</name>
        <dbReference type="ChEBI" id="CHEBI:29035"/>
    </cofactor>
</comment>
<keyword evidence="9 14" id="KW-0460">Magnesium</keyword>
<dbReference type="RefSeq" id="WP_093308491.1">
    <property type="nucleotide sequence ID" value="NZ_FNYH01000002.1"/>
</dbReference>
<dbReference type="GO" id="GO:0046872">
    <property type="term" value="F:metal ion binding"/>
    <property type="evidence" value="ECO:0007669"/>
    <property type="project" value="UniProtKB-KW"/>
</dbReference>
<feature type="active site" description="N6-AMP-lysine intermediate" evidence="14">
    <location>
        <position position="122"/>
    </location>
</feature>
<keyword evidence="11 14" id="KW-0234">DNA repair</keyword>
<evidence type="ECO:0000256" key="12">
    <source>
        <dbReference type="ARBA" id="ARBA00034005"/>
    </source>
</evidence>
<dbReference type="Pfam" id="PF03120">
    <property type="entry name" value="OB_DNA_ligase"/>
    <property type="match status" value="1"/>
</dbReference>
<dbReference type="PANTHER" id="PTHR23389">
    <property type="entry name" value="CHROMOSOME TRANSMISSION FIDELITY FACTOR 18"/>
    <property type="match status" value="1"/>
</dbReference>
<reference evidence="18" key="1">
    <citation type="submission" date="2016-10" db="EMBL/GenBank/DDBJ databases">
        <authorList>
            <person name="Varghese N."/>
            <person name="Submissions S."/>
        </authorList>
    </citation>
    <scope>NUCLEOTIDE SEQUENCE [LARGE SCALE GENOMIC DNA]</scope>
    <source>
        <strain evidence="18">DSM 7165</strain>
    </source>
</reference>
<dbReference type="Pfam" id="PF14520">
    <property type="entry name" value="HHH_5"/>
    <property type="match status" value="1"/>
</dbReference>
<evidence type="ECO:0000256" key="3">
    <source>
        <dbReference type="ARBA" id="ARBA00013308"/>
    </source>
</evidence>
<dbReference type="GO" id="GO:0006260">
    <property type="term" value="P:DNA replication"/>
    <property type="evidence" value="ECO:0007669"/>
    <property type="project" value="UniProtKB-KW"/>
</dbReference>
<dbReference type="EMBL" id="FNYH01000002">
    <property type="protein sequence ID" value="SEI46316.1"/>
    <property type="molecule type" value="Genomic_DNA"/>
</dbReference>
<dbReference type="STRING" id="64971.SAMN05421831_102145"/>
<dbReference type="FunFam" id="1.10.150.20:FF:000006">
    <property type="entry name" value="DNA ligase"/>
    <property type="match status" value="1"/>
</dbReference>
<feature type="binding site" evidence="14">
    <location>
        <position position="120"/>
    </location>
    <ligand>
        <name>NAD(+)</name>
        <dbReference type="ChEBI" id="CHEBI:57540"/>
    </ligand>
</feature>
<dbReference type="FunFam" id="1.10.150.20:FF:000007">
    <property type="entry name" value="DNA ligase"/>
    <property type="match status" value="1"/>
</dbReference>
<evidence type="ECO:0000256" key="9">
    <source>
        <dbReference type="ARBA" id="ARBA00022842"/>
    </source>
</evidence>
<evidence type="ECO:0000256" key="2">
    <source>
        <dbReference type="ARBA" id="ARBA00012722"/>
    </source>
</evidence>
<evidence type="ECO:0000256" key="7">
    <source>
        <dbReference type="ARBA" id="ARBA00022763"/>
    </source>
</evidence>
<keyword evidence="18" id="KW-1185">Reference proteome</keyword>
<feature type="binding site" evidence="14">
    <location>
        <position position="437"/>
    </location>
    <ligand>
        <name>Zn(2+)</name>
        <dbReference type="ChEBI" id="CHEBI:29105"/>
    </ligand>
</feature>
<dbReference type="Gene3D" id="3.30.470.30">
    <property type="entry name" value="DNA ligase/mRNA capping enzyme"/>
    <property type="match status" value="1"/>
</dbReference>
<feature type="binding site" evidence="14">
    <location>
        <begin position="35"/>
        <end position="39"/>
    </location>
    <ligand>
        <name>NAD(+)</name>
        <dbReference type="ChEBI" id="CHEBI:57540"/>
    </ligand>
</feature>
<dbReference type="Gene3D" id="3.40.50.10190">
    <property type="entry name" value="BRCT domain"/>
    <property type="match status" value="1"/>
</dbReference>
<keyword evidence="4 14" id="KW-0436">Ligase</keyword>
<evidence type="ECO:0000259" key="16">
    <source>
        <dbReference type="PROSITE" id="PS50172"/>
    </source>
</evidence>
<dbReference type="SUPFAM" id="SSF52113">
    <property type="entry name" value="BRCT domain"/>
    <property type="match status" value="1"/>
</dbReference>
<evidence type="ECO:0000256" key="6">
    <source>
        <dbReference type="ARBA" id="ARBA00022723"/>
    </source>
</evidence>
<dbReference type="Pfam" id="PF03119">
    <property type="entry name" value="DNA_ligase_ZBD"/>
    <property type="match status" value="1"/>
</dbReference>
<comment type="caution">
    <text evidence="14">Lacks conserved residue(s) required for the propagation of feature annotation.</text>
</comment>
<dbReference type="Gene3D" id="1.10.287.610">
    <property type="entry name" value="Helix hairpin bin"/>
    <property type="match status" value="1"/>
</dbReference>
<dbReference type="GO" id="GO:0006281">
    <property type="term" value="P:DNA repair"/>
    <property type="evidence" value="ECO:0007669"/>
    <property type="project" value="UniProtKB-KW"/>
</dbReference>
<dbReference type="InterPro" id="IPR004150">
    <property type="entry name" value="NAD_DNA_ligase_OB"/>
</dbReference>
<comment type="similarity">
    <text evidence="13 14">Belongs to the NAD-dependent DNA ligase family. LigA subfamily.</text>
</comment>
<gene>
    <name evidence="14" type="primary">ligA</name>
    <name evidence="17" type="ORF">SAMN05421831_102145</name>
</gene>
<feature type="binding site" evidence="14">
    <location>
        <position position="295"/>
    </location>
    <ligand>
        <name>NAD(+)</name>
        <dbReference type="ChEBI" id="CHEBI:57540"/>
    </ligand>
</feature>
<dbReference type="Pfam" id="PF01653">
    <property type="entry name" value="DNA_ligase_aden"/>
    <property type="match status" value="1"/>
</dbReference>
<dbReference type="Pfam" id="PF12826">
    <property type="entry name" value="HHH_2"/>
    <property type="match status" value="1"/>
</dbReference>
<dbReference type="PIRSF" id="PIRSF001604">
    <property type="entry name" value="LigA"/>
    <property type="match status" value="1"/>
</dbReference>
<evidence type="ECO:0000256" key="1">
    <source>
        <dbReference type="ARBA" id="ARBA00004067"/>
    </source>
</evidence>
<accession>A0A1H6QW68</accession>
<feature type="binding site" evidence="14">
    <location>
        <position position="416"/>
    </location>
    <ligand>
        <name>Zn(2+)</name>
        <dbReference type="ChEBI" id="CHEBI:29105"/>
    </ligand>
</feature>
<evidence type="ECO:0000256" key="13">
    <source>
        <dbReference type="ARBA" id="ARBA00060881"/>
    </source>
</evidence>
<dbReference type="SUPFAM" id="SSF50249">
    <property type="entry name" value="Nucleic acid-binding proteins"/>
    <property type="match status" value="1"/>
</dbReference>
<feature type="binding site" evidence="14">
    <location>
        <position position="413"/>
    </location>
    <ligand>
        <name>Zn(2+)</name>
        <dbReference type="ChEBI" id="CHEBI:29105"/>
    </ligand>
</feature>
<name>A0A1H6QW68_9GAMM</name>
<dbReference type="PROSITE" id="PS01055">
    <property type="entry name" value="DNA_LIGASE_N1"/>
    <property type="match status" value="1"/>
</dbReference>
<dbReference type="NCBIfam" id="TIGR00575">
    <property type="entry name" value="dnlj"/>
    <property type="match status" value="1"/>
</dbReference>
<evidence type="ECO:0000313" key="18">
    <source>
        <dbReference type="Proteomes" id="UP000242999"/>
    </source>
</evidence>
<dbReference type="Gene3D" id="6.20.10.30">
    <property type="match status" value="1"/>
</dbReference>
<keyword evidence="8 14" id="KW-0862">Zinc</keyword>
<dbReference type="NCBIfam" id="NF005932">
    <property type="entry name" value="PRK07956.1"/>
    <property type="match status" value="1"/>
</dbReference>
<evidence type="ECO:0000256" key="5">
    <source>
        <dbReference type="ARBA" id="ARBA00022705"/>
    </source>
</evidence>
<dbReference type="GO" id="GO:0003677">
    <property type="term" value="F:DNA binding"/>
    <property type="evidence" value="ECO:0007669"/>
    <property type="project" value="InterPro"/>
</dbReference>
<evidence type="ECO:0000256" key="15">
    <source>
        <dbReference type="RuleBase" id="RU000618"/>
    </source>
</evidence>
<dbReference type="Gene3D" id="1.10.150.20">
    <property type="entry name" value="5' to 3' exonuclease, C-terminal subdomain"/>
    <property type="match status" value="2"/>
</dbReference>
<dbReference type="CDD" id="cd17748">
    <property type="entry name" value="BRCT_DNA_ligase_like"/>
    <property type="match status" value="1"/>
</dbReference>
<dbReference type="InterPro" id="IPR041663">
    <property type="entry name" value="DisA/LigA_HHH"/>
</dbReference>
<organism evidence="17 18">
    <name type="scientific">Allopseudospirillum japonicum</name>
    <dbReference type="NCBI Taxonomy" id="64971"/>
    <lineage>
        <taxon>Bacteria</taxon>
        <taxon>Pseudomonadati</taxon>
        <taxon>Pseudomonadota</taxon>
        <taxon>Gammaproteobacteria</taxon>
        <taxon>Oceanospirillales</taxon>
        <taxon>Oceanospirillaceae</taxon>
        <taxon>Allopseudospirillum</taxon>
    </lineage>
</organism>
<dbReference type="SMART" id="SM00292">
    <property type="entry name" value="BRCT"/>
    <property type="match status" value="1"/>
</dbReference>
<dbReference type="Proteomes" id="UP000242999">
    <property type="component" value="Unassembled WGS sequence"/>
</dbReference>
<dbReference type="InterPro" id="IPR004149">
    <property type="entry name" value="Znf_DNAligase_C4"/>
</dbReference>
<feature type="binding site" evidence="14">
    <location>
        <position position="319"/>
    </location>
    <ligand>
        <name>NAD(+)</name>
        <dbReference type="ChEBI" id="CHEBI:57540"/>
    </ligand>
</feature>
<dbReference type="InterPro" id="IPR003583">
    <property type="entry name" value="Hlx-hairpin-Hlx_DNA-bd_motif"/>
</dbReference>
<dbReference type="CDD" id="cd00114">
    <property type="entry name" value="LIGANc"/>
    <property type="match status" value="1"/>
</dbReference>
<feature type="domain" description="BRCT" evidence="16">
    <location>
        <begin position="597"/>
        <end position="663"/>
    </location>
</feature>
<dbReference type="SMART" id="SM00278">
    <property type="entry name" value="HhH1"/>
    <property type="match status" value="4"/>
</dbReference>
<evidence type="ECO:0000256" key="4">
    <source>
        <dbReference type="ARBA" id="ARBA00022598"/>
    </source>
</evidence>
<keyword evidence="5 14" id="KW-0235">DNA replication</keyword>
<dbReference type="FunFam" id="2.40.50.140:FF:000012">
    <property type="entry name" value="DNA ligase"/>
    <property type="match status" value="1"/>
</dbReference>
<dbReference type="GO" id="GO:0003911">
    <property type="term" value="F:DNA ligase (NAD+) activity"/>
    <property type="evidence" value="ECO:0007669"/>
    <property type="project" value="UniProtKB-UniRule"/>
</dbReference>
<keyword evidence="6 14" id="KW-0479">Metal-binding</keyword>
<evidence type="ECO:0000256" key="10">
    <source>
        <dbReference type="ARBA" id="ARBA00023027"/>
    </source>
</evidence>
<dbReference type="PROSITE" id="PS01056">
    <property type="entry name" value="DNA_LIGASE_N2"/>
    <property type="match status" value="1"/>
</dbReference>
<dbReference type="SUPFAM" id="SSF47781">
    <property type="entry name" value="RuvA domain 2-like"/>
    <property type="match status" value="1"/>
</dbReference>
<evidence type="ECO:0000256" key="11">
    <source>
        <dbReference type="ARBA" id="ARBA00023204"/>
    </source>
</evidence>
<dbReference type="OrthoDB" id="9759736at2"/>
<dbReference type="Pfam" id="PF00533">
    <property type="entry name" value="BRCT"/>
    <property type="match status" value="1"/>
</dbReference>
<comment type="catalytic activity">
    <reaction evidence="12 14 15">
        <text>NAD(+) + (deoxyribonucleotide)n-3'-hydroxyl + 5'-phospho-(deoxyribonucleotide)m = (deoxyribonucleotide)n+m + AMP + beta-nicotinamide D-nucleotide.</text>
        <dbReference type="EC" id="6.5.1.2"/>
    </reaction>
</comment>
<dbReference type="EC" id="6.5.1.2" evidence="2 14"/>
<comment type="function">
    <text evidence="1 14">DNA ligase that catalyzes the formation of phosphodiester linkages between 5'-phosphoryl and 3'-hydroxyl groups in double-stranded DNA using NAD as a coenzyme and as the energy source for the reaction. It is essential for DNA replication and repair of damaged DNA.</text>
</comment>
<dbReference type="InterPro" id="IPR013840">
    <property type="entry name" value="DNAligase_N"/>
</dbReference>
<dbReference type="PROSITE" id="PS50172">
    <property type="entry name" value="BRCT"/>
    <property type="match status" value="1"/>
</dbReference>
<dbReference type="InterPro" id="IPR012340">
    <property type="entry name" value="NA-bd_OB-fold"/>
</dbReference>
<dbReference type="FunFam" id="1.10.287.610:FF:000002">
    <property type="entry name" value="DNA ligase"/>
    <property type="match status" value="1"/>
</dbReference>
<evidence type="ECO:0000313" key="17">
    <source>
        <dbReference type="EMBL" id="SEI46316.1"/>
    </source>
</evidence>
<keyword evidence="7 14" id="KW-0227">DNA damage</keyword>
<evidence type="ECO:0000256" key="14">
    <source>
        <dbReference type="HAMAP-Rule" id="MF_01588"/>
    </source>
</evidence>
<dbReference type="Gene3D" id="2.40.50.140">
    <property type="entry name" value="Nucleic acid-binding proteins"/>
    <property type="match status" value="1"/>
</dbReference>
<feature type="binding site" evidence="14">
    <location>
        <position position="143"/>
    </location>
    <ligand>
        <name>NAD(+)</name>
        <dbReference type="ChEBI" id="CHEBI:57540"/>
    </ligand>
</feature>